<evidence type="ECO:0000313" key="2">
    <source>
        <dbReference type="Proteomes" id="UP001479436"/>
    </source>
</evidence>
<evidence type="ECO:0000313" key="1">
    <source>
        <dbReference type="EMBL" id="KAK9728978.1"/>
    </source>
</evidence>
<dbReference type="InterPro" id="IPR051842">
    <property type="entry name" value="uS12_prolyl_hydroxylase"/>
</dbReference>
<dbReference type="PANTHER" id="PTHR12117">
    <property type="entry name" value="HISTONE ACETYLTRANSFERASE COMPLEX"/>
    <property type="match status" value="1"/>
</dbReference>
<dbReference type="Gene3D" id="2.60.120.620">
    <property type="entry name" value="q2cbj1_9rhob like domain"/>
    <property type="match status" value="1"/>
</dbReference>
<name>A0ABR2WAW7_9FUNG</name>
<sequence>MSDIEAESRKRSRTAALVTDSFYPGLLSQENRDKLAKEVQESKPYLHCKINQLCDDQLLRNVREEILNKLHFTKKETDIYKVREQ</sequence>
<dbReference type="EMBL" id="JASJQH010006887">
    <property type="protein sequence ID" value="KAK9728978.1"/>
    <property type="molecule type" value="Genomic_DNA"/>
</dbReference>
<dbReference type="PANTHER" id="PTHR12117:SF0">
    <property type="entry name" value="PROLYL 3-HYDROXYLASE OGFOD1"/>
    <property type="match status" value="1"/>
</dbReference>
<keyword evidence="2" id="KW-1185">Reference proteome</keyword>
<comment type="caution">
    <text evidence="1">The sequence shown here is derived from an EMBL/GenBank/DDBJ whole genome shotgun (WGS) entry which is preliminary data.</text>
</comment>
<accession>A0ABR2WAW7</accession>
<gene>
    <name evidence="1" type="primary">NUA3_3</name>
    <name evidence="1" type="ORF">K7432_000617</name>
</gene>
<reference evidence="1 2" key="1">
    <citation type="submission" date="2023-04" db="EMBL/GenBank/DDBJ databases">
        <title>Genome of Basidiobolus ranarum AG-B5.</title>
        <authorList>
            <person name="Stajich J.E."/>
            <person name="Carter-House D."/>
            <person name="Gryganskyi A."/>
        </authorList>
    </citation>
    <scope>NUCLEOTIDE SEQUENCE [LARGE SCALE GENOMIC DNA]</scope>
    <source>
        <strain evidence="1 2">AG-B5</strain>
    </source>
</reference>
<organism evidence="1 2">
    <name type="scientific">Basidiobolus ranarum</name>
    <dbReference type="NCBI Taxonomy" id="34480"/>
    <lineage>
        <taxon>Eukaryota</taxon>
        <taxon>Fungi</taxon>
        <taxon>Fungi incertae sedis</taxon>
        <taxon>Zoopagomycota</taxon>
        <taxon>Entomophthoromycotina</taxon>
        <taxon>Basidiobolomycetes</taxon>
        <taxon>Basidiobolales</taxon>
        <taxon>Basidiobolaceae</taxon>
        <taxon>Basidiobolus</taxon>
    </lineage>
</organism>
<proteinExistence type="predicted"/>
<protein>
    <submittedName>
        <fullName evidence="1">Component of NuA3 histone acetyltransferase complex</fullName>
    </submittedName>
</protein>
<dbReference type="Proteomes" id="UP001479436">
    <property type="component" value="Unassembled WGS sequence"/>
</dbReference>